<organism evidence="14 15">
    <name type="scientific">Candidatus Nitrosotalea okcheonensis</name>
    <dbReference type="NCBI Taxonomy" id="1903276"/>
    <lineage>
        <taxon>Archaea</taxon>
        <taxon>Nitrososphaerota</taxon>
        <taxon>Nitrososphaeria</taxon>
        <taxon>Nitrosotaleales</taxon>
        <taxon>Nitrosotaleaceae</taxon>
        <taxon>Nitrosotalea</taxon>
    </lineage>
</organism>
<evidence type="ECO:0000259" key="13">
    <source>
        <dbReference type="PROSITE" id="PS50819"/>
    </source>
</evidence>
<evidence type="ECO:0000256" key="10">
    <source>
        <dbReference type="ARBA" id="ARBA00049244"/>
    </source>
</evidence>
<evidence type="ECO:0000256" key="5">
    <source>
        <dbReference type="ARBA" id="ARBA00022695"/>
    </source>
</evidence>
<protein>
    <recommendedName>
        <fullName evidence="3">DNA polymerase</fullName>
        <ecNumber evidence="2">2.7.7.7</ecNumber>
    </recommendedName>
    <alternativeName>
        <fullName evidence="11">DNA polymerase 1</fullName>
    </alternativeName>
    <alternativeName>
        <fullName evidence="12">DNA polymerase I</fullName>
    </alternativeName>
</protein>
<dbReference type="SUPFAM" id="SSF53098">
    <property type="entry name" value="Ribonuclease H-like"/>
    <property type="match status" value="1"/>
</dbReference>
<evidence type="ECO:0000256" key="3">
    <source>
        <dbReference type="ARBA" id="ARBA00015749"/>
    </source>
</evidence>
<dbReference type="GO" id="GO:0000166">
    <property type="term" value="F:nucleotide binding"/>
    <property type="evidence" value="ECO:0007669"/>
    <property type="project" value="InterPro"/>
</dbReference>
<dbReference type="Gene3D" id="2.170.16.10">
    <property type="entry name" value="Hedgehog/Intein (Hint) domain"/>
    <property type="match status" value="1"/>
</dbReference>
<dbReference type="SUPFAM" id="SSF56672">
    <property type="entry name" value="DNA/RNA polymerases"/>
    <property type="match status" value="1"/>
</dbReference>
<dbReference type="PROSITE" id="PS50818">
    <property type="entry name" value="INTEIN_C_TER"/>
    <property type="match status" value="1"/>
</dbReference>
<dbReference type="Pfam" id="PF03104">
    <property type="entry name" value="DNA_pol_B_exo1"/>
    <property type="match status" value="1"/>
</dbReference>
<dbReference type="InterPro" id="IPR050240">
    <property type="entry name" value="DNA_pol_type-B"/>
</dbReference>
<comment type="catalytic activity">
    <reaction evidence="10">
        <text>DNA(n) + a 2'-deoxyribonucleoside 5'-triphosphate = DNA(n+1) + diphosphate</text>
        <dbReference type="Rhea" id="RHEA:22508"/>
        <dbReference type="Rhea" id="RHEA-COMP:17339"/>
        <dbReference type="Rhea" id="RHEA-COMP:17340"/>
        <dbReference type="ChEBI" id="CHEBI:33019"/>
        <dbReference type="ChEBI" id="CHEBI:61560"/>
        <dbReference type="ChEBI" id="CHEBI:173112"/>
        <dbReference type="EC" id="2.7.7.7"/>
    </reaction>
</comment>
<dbReference type="InterPro" id="IPR023211">
    <property type="entry name" value="DNA_pol_palm_dom_sf"/>
</dbReference>
<dbReference type="InterPro" id="IPR043502">
    <property type="entry name" value="DNA/RNA_pol_sf"/>
</dbReference>
<dbReference type="CDD" id="cd00081">
    <property type="entry name" value="Hint"/>
    <property type="match status" value="1"/>
</dbReference>
<keyword evidence="6" id="KW-0068">Autocatalytic cleavage</keyword>
<dbReference type="InterPro" id="IPR030934">
    <property type="entry name" value="Intein_C"/>
</dbReference>
<dbReference type="GO" id="GO:0003677">
    <property type="term" value="F:DNA binding"/>
    <property type="evidence" value="ECO:0007669"/>
    <property type="project" value="UniProtKB-KW"/>
</dbReference>
<evidence type="ECO:0000256" key="1">
    <source>
        <dbReference type="ARBA" id="ARBA00005755"/>
    </source>
</evidence>
<dbReference type="SMART" id="SM00486">
    <property type="entry name" value="POLBc"/>
    <property type="match status" value="1"/>
</dbReference>
<dbReference type="InterPro" id="IPR027434">
    <property type="entry name" value="Homing_endonucl"/>
</dbReference>
<dbReference type="PANTHER" id="PTHR10322:SF20">
    <property type="entry name" value="DNA POLYMERASE 1"/>
    <property type="match status" value="1"/>
</dbReference>
<dbReference type="InterPro" id="IPR003587">
    <property type="entry name" value="Hint_dom_N"/>
</dbReference>
<dbReference type="Gene3D" id="3.90.1600.10">
    <property type="entry name" value="Palm domain of DNA polymerase"/>
    <property type="match status" value="2"/>
</dbReference>
<dbReference type="Proteomes" id="UP000230607">
    <property type="component" value="Chromosome 1"/>
</dbReference>
<dbReference type="PRINTS" id="PR00106">
    <property type="entry name" value="DNAPOLB"/>
</dbReference>
<evidence type="ECO:0000313" key="14">
    <source>
        <dbReference type="EMBL" id="SMH70770.1"/>
    </source>
</evidence>
<dbReference type="AlphaFoldDB" id="A0A2H1FDD2"/>
<accession>A0A2H1FDD2</accession>
<comment type="similarity">
    <text evidence="1">Belongs to the DNA polymerase type-B family.</text>
</comment>
<dbReference type="EC" id="2.7.7.7" evidence="2"/>
<evidence type="ECO:0000256" key="11">
    <source>
        <dbReference type="ARBA" id="ARBA00074103"/>
    </source>
</evidence>
<feature type="domain" description="DOD-type homing endonuclease" evidence="13">
    <location>
        <begin position="761"/>
        <end position="901"/>
    </location>
</feature>
<dbReference type="InterPro" id="IPR036844">
    <property type="entry name" value="Hint_dom_sf"/>
</dbReference>
<dbReference type="InterPro" id="IPR004042">
    <property type="entry name" value="Intein_endonuc_central"/>
</dbReference>
<evidence type="ECO:0000256" key="2">
    <source>
        <dbReference type="ARBA" id="ARBA00012417"/>
    </source>
</evidence>
<dbReference type="Gene3D" id="1.10.287.1390">
    <property type="match status" value="2"/>
</dbReference>
<keyword evidence="9" id="KW-0238">DNA-binding</keyword>
<dbReference type="SUPFAM" id="SSF51294">
    <property type="entry name" value="Hedgehog/intein (Hint) domain"/>
    <property type="match status" value="1"/>
</dbReference>
<dbReference type="GO" id="GO:0004519">
    <property type="term" value="F:endonuclease activity"/>
    <property type="evidence" value="ECO:0007669"/>
    <property type="project" value="InterPro"/>
</dbReference>
<dbReference type="GO" id="GO:0003887">
    <property type="term" value="F:DNA-directed DNA polymerase activity"/>
    <property type="evidence" value="ECO:0007669"/>
    <property type="project" value="UniProtKB-KW"/>
</dbReference>
<keyword evidence="8" id="KW-0651">Protein splicing</keyword>
<evidence type="ECO:0000256" key="9">
    <source>
        <dbReference type="ARBA" id="ARBA00023125"/>
    </source>
</evidence>
<evidence type="ECO:0000256" key="12">
    <source>
        <dbReference type="ARBA" id="ARBA00082860"/>
    </source>
</evidence>
<proteinExistence type="inferred from homology"/>
<name>A0A2H1FDD2_9ARCH</name>
<sequence length="1190" mass="136429">MKSQTPILRQSDGTMSNVIEEVTTSMPPALLVSAAYDGLKKCAVLKFYEPKSQTLKLWFDNTGHKPYCYSKLTPEELTFLSNRTDVLKLENVKREDLLKDRMIDVTKIIVADPLAIGGTQTDKSIRNTIETWESDIKYYENYLYDNSLIVGRYYTIENGALKEYSHPIPDEVQLALKGLLFDKITNIGIIDTKEFQNHISEWANLLNQPVPNIRRITFDIEVESETGRIPDPKIADKKITAIGFCASDDFKTVFVLKRAGLQMGNNELPKDVKISFYEEDKEADMLRDAFKILENYPFVITFNGDEFDMPFMYNRAERLGVPLKEIPLVMMRDSATLKKGVHIDLYRTFSNRSFQIYAFSHRYNDFSLNTICEGLIDESKTEYEGELGDLSLYELGNYCFNDSRITQKLTSFNNDLLMNLLVVITRIGRMPIDDISRMGVSQWIRSLFYYEHRKHNYLIPRREELDQKSGTASTEAVIKDKKYRGGLVVEPTEGIHFNVSVMDFASLYPSIIKVRNLSYETVRCIHDECKKNMIPGTTHWVCTKKNGLTAMLIGSLRDLRVNYYKSLSKNPSLSANQKQLYTVVSQALKVILNASYGVMGAEIFPLYCLPVAEATTAVGRFTILETIEKCKSVGIEVLYGDSVLPDTPITIRRKDGAIDLIPIETLMPKTISDTRYDKIRDIEVLTEKGFTKIKYVYRHKVKKKGYRILTRKGFVECTEDHSLVINGKNVKPSELKVGDRINLISVKTESRLHVNADLVWLFGLFIAKGTCNTDRHESHIQYSWRIVDQDKKSLQKAQKIIHEHLALETIIKGVHKRSSAYALVPKNNHKLFVDYFRLFCYRDDHKGVPQSVLNANNEAKRAFMNGMLGRDYHTDITGMTIDQIHKTVIAGIIVMLEQLGLDYSLQIRKNKPCTCRLEIIKDQKTMRVKQSDIIKKIEKFNISGYVYDLETKNHHFCGGLGNVLLHNTDSLFLKSPSQDQVQGVVEWAKTEFGVDLDLDKEYRYVVFSKRKKNYLGVQKDGKVDVKGLTGKKSHTPPFIRNLFYEILEILSQVQNEQEFSQSKTKIGDMISSYAKKLKARQIPLVELAFNVMISKAPAEYVKTIPQHIRAAKLLEQTREIKKGDIISYVKIINKPGVKPTEMARPDEIDTPKYMEFMESTFDQILSSMDLDFASLIGEPKQTGLDQFFWK</sequence>
<evidence type="ECO:0000313" key="15">
    <source>
        <dbReference type="Proteomes" id="UP000230607"/>
    </source>
</evidence>
<dbReference type="SMART" id="SM00306">
    <property type="entry name" value="HintN"/>
    <property type="match status" value="1"/>
</dbReference>
<dbReference type="Gene3D" id="3.10.28.10">
    <property type="entry name" value="Homing endonucleases"/>
    <property type="match status" value="1"/>
</dbReference>
<dbReference type="InterPro" id="IPR006172">
    <property type="entry name" value="DNA-dir_DNA_pol_B"/>
</dbReference>
<keyword evidence="4 14" id="KW-0808">Transferase</keyword>
<dbReference type="GO" id="GO:0006261">
    <property type="term" value="P:DNA-templated DNA replication"/>
    <property type="evidence" value="ECO:0007669"/>
    <property type="project" value="TreeGrafter"/>
</dbReference>
<dbReference type="PROSITE" id="PS50819">
    <property type="entry name" value="INTEIN_ENDONUCLEASE"/>
    <property type="match status" value="1"/>
</dbReference>
<evidence type="ECO:0000256" key="6">
    <source>
        <dbReference type="ARBA" id="ARBA00022813"/>
    </source>
</evidence>
<evidence type="ECO:0000256" key="8">
    <source>
        <dbReference type="ARBA" id="ARBA00023000"/>
    </source>
</evidence>
<dbReference type="InterPro" id="IPR006133">
    <property type="entry name" value="DNA-dir_DNA_pol_B_exonuc"/>
</dbReference>
<dbReference type="InterPro" id="IPR006134">
    <property type="entry name" value="DNA-dir_DNA_pol_B_multi_dom"/>
</dbReference>
<dbReference type="NCBIfam" id="NF004417">
    <property type="entry name" value="PRK05761.1-3"/>
    <property type="match status" value="1"/>
</dbReference>
<dbReference type="InterPro" id="IPR036397">
    <property type="entry name" value="RNaseH_sf"/>
</dbReference>
<reference evidence="15" key="1">
    <citation type="submission" date="2017-03" db="EMBL/GenBank/DDBJ databases">
        <authorList>
            <person name="Herbold C."/>
        </authorList>
    </citation>
    <scope>NUCLEOTIDE SEQUENCE [LARGE SCALE GENOMIC DNA]</scope>
</reference>
<dbReference type="EMBL" id="LT841358">
    <property type="protein sequence ID" value="SMH70770.1"/>
    <property type="molecule type" value="Genomic_DNA"/>
</dbReference>
<dbReference type="FunFam" id="1.10.287.690:FF:000011">
    <property type="entry name" value="DNA polymerase"/>
    <property type="match status" value="1"/>
</dbReference>
<evidence type="ECO:0000256" key="4">
    <source>
        <dbReference type="ARBA" id="ARBA00022679"/>
    </source>
</evidence>
<dbReference type="PANTHER" id="PTHR10322">
    <property type="entry name" value="DNA POLYMERASE CATALYTIC SUBUNIT"/>
    <property type="match status" value="1"/>
</dbReference>
<dbReference type="Gene3D" id="3.30.342.10">
    <property type="entry name" value="DNA Polymerase, chain B, domain 1"/>
    <property type="match status" value="1"/>
</dbReference>
<gene>
    <name evidence="14" type="ORF">NCS_10577</name>
</gene>
<dbReference type="Gene3D" id="3.30.420.10">
    <property type="entry name" value="Ribonuclease H-like superfamily/Ribonuclease H"/>
    <property type="match status" value="1"/>
</dbReference>
<dbReference type="Pfam" id="PF00136">
    <property type="entry name" value="DNA_pol_B"/>
    <property type="match status" value="2"/>
</dbReference>
<dbReference type="InterPro" id="IPR012337">
    <property type="entry name" value="RNaseH-like_sf"/>
</dbReference>
<dbReference type="Gene3D" id="1.10.287.690">
    <property type="entry name" value="Helix hairpin bin"/>
    <property type="match status" value="1"/>
</dbReference>
<keyword evidence="15" id="KW-1185">Reference proteome</keyword>
<evidence type="ECO:0000256" key="7">
    <source>
        <dbReference type="ARBA" id="ARBA00022932"/>
    </source>
</evidence>
<keyword evidence="7" id="KW-0239">DNA-directed DNA polymerase</keyword>
<keyword evidence="5 14" id="KW-0548">Nucleotidyltransferase</keyword>